<dbReference type="GO" id="GO:0000147">
    <property type="term" value="P:actin cortical patch assembly"/>
    <property type="evidence" value="ECO:0007669"/>
    <property type="project" value="TreeGrafter"/>
</dbReference>
<dbReference type="InterPro" id="IPR018556">
    <property type="entry name" value="SPIN90/Ldb17_LRD"/>
</dbReference>
<feature type="compositionally biased region" description="Basic and acidic residues" evidence="1">
    <location>
        <begin position="458"/>
        <end position="470"/>
    </location>
</feature>
<dbReference type="SUPFAM" id="SSF48371">
    <property type="entry name" value="ARM repeat"/>
    <property type="match status" value="1"/>
</dbReference>
<comment type="caution">
    <text evidence="3">The sequence shown here is derived from an EMBL/GenBank/DDBJ whole genome shotgun (WGS) entry which is preliminary data.</text>
</comment>
<organism evidence="3 4">
    <name type="scientific">Saxophila tyrrhenica</name>
    <dbReference type="NCBI Taxonomy" id="1690608"/>
    <lineage>
        <taxon>Eukaryota</taxon>
        <taxon>Fungi</taxon>
        <taxon>Dikarya</taxon>
        <taxon>Ascomycota</taxon>
        <taxon>Pezizomycotina</taxon>
        <taxon>Dothideomycetes</taxon>
        <taxon>Dothideomycetidae</taxon>
        <taxon>Mycosphaerellales</taxon>
        <taxon>Extremaceae</taxon>
        <taxon>Saxophila</taxon>
    </lineage>
</organism>
<sequence>MDEDVSPPIEEEEQFWDELERVLKAPCETHEDIDDALRSFLALTTEHRKDYVQTEYDFAQCCYRLLNSPLYSTHSDYVRRQILYCLLQEDDDDVLHISVAFLIYDGRTNENGFSMLQGEGTFPRLVQLIRDKRDNDYGLHKLLLELLYEISRSQRLNRDDLVTVDDPFILHLLDLIEHLSDDADDPYHYPIIRVLLVLNEQYMCHPHPSDPPLTNRILKLLSAHGPSYRTFGENLILLLNRESTLSNQLLILKLLYLLFTTPQTFEYFYTNDLHVLVDVIIRNLLDLDPGSLDARGENGEEGLDGQRALRHTYLRVLCPLLKNTQLAKEGGNYKRIEVRRLLHLLVNRSSAHFAPVDGTVLRLVIRCRQVDWIWEEGDEEDEEMAQKLAGLADDSPTGEVTDKAVAKKMLGMGLEEAGVSNLSVVDVSADLGEQEMKPKGKQKPDAPAPRRKSVVKQQGEKEKERGREKPVVPAPRRRRGKKVDGMNGEEQHTNGKTMEGLKPPPGDAGEDGREGRRDRSPFADENGET</sequence>
<dbReference type="Pfam" id="PF09431">
    <property type="entry name" value="SPIN90_LRD"/>
    <property type="match status" value="1"/>
</dbReference>
<feature type="compositionally biased region" description="Basic and acidic residues" evidence="1">
    <location>
        <begin position="434"/>
        <end position="444"/>
    </location>
</feature>
<proteinExistence type="predicted"/>
<dbReference type="PANTHER" id="PTHR13357:SF1">
    <property type="entry name" value="NCK-INTERACTING PROTEIN WITH SH3 DOMAIN"/>
    <property type="match status" value="1"/>
</dbReference>
<dbReference type="GO" id="GO:0071933">
    <property type="term" value="F:Arp2/3 complex binding"/>
    <property type="evidence" value="ECO:0007669"/>
    <property type="project" value="TreeGrafter"/>
</dbReference>
<feature type="compositionally biased region" description="Basic and acidic residues" evidence="1">
    <location>
        <begin position="510"/>
        <end position="522"/>
    </location>
</feature>
<evidence type="ECO:0000259" key="2">
    <source>
        <dbReference type="Pfam" id="PF09431"/>
    </source>
</evidence>
<evidence type="ECO:0000256" key="1">
    <source>
        <dbReference type="SAM" id="MobiDB-lite"/>
    </source>
</evidence>
<evidence type="ECO:0000313" key="4">
    <source>
        <dbReference type="Proteomes" id="UP001337655"/>
    </source>
</evidence>
<name>A0AAV9PHC3_9PEZI</name>
<dbReference type="GO" id="GO:0006897">
    <property type="term" value="P:endocytosis"/>
    <property type="evidence" value="ECO:0007669"/>
    <property type="project" value="TreeGrafter"/>
</dbReference>
<accession>A0AAV9PHC3</accession>
<dbReference type="GO" id="GO:0030479">
    <property type="term" value="C:actin cortical patch"/>
    <property type="evidence" value="ECO:0007669"/>
    <property type="project" value="TreeGrafter"/>
</dbReference>
<feature type="region of interest" description="Disordered" evidence="1">
    <location>
        <begin position="431"/>
        <end position="529"/>
    </location>
</feature>
<gene>
    <name evidence="3" type="primary">LDB17</name>
    <name evidence="3" type="ORF">LTR77_003088</name>
</gene>
<dbReference type="Proteomes" id="UP001337655">
    <property type="component" value="Unassembled WGS sequence"/>
</dbReference>
<evidence type="ECO:0000313" key="3">
    <source>
        <dbReference type="EMBL" id="KAK5172966.1"/>
    </source>
</evidence>
<feature type="domain" description="SPIN90/Ldb17 leucine-rich" evidence="2">
    <location>
        <begin position="184"/>
        <end position="335"/>
    </location>
</feature>
<dbReference type="PANTHER" id="PTHR13357">
    <property type="entry name" value="SH3 ADAPTER PROTEIN SPIN90 NCK INTERACTING PROTEIN WITH SH3 DOMAIN"/>
    <property type="match status" value="1"/>
</dbReference>
<dbReference type="GO" id="GO:0051666">
    <property type="term" value="P:actin cortical patch localization"/>
    <property type="evidence" value="ECO:0007669"/>
    <property type="project" value="TreeGrafter"/>
</dbReference>
<keyword evidence="4" id="KW-1185">Reference proteome</keyword>
<reference evidence="3 4" key="1">
    <citation type="submission" date="2023-08" db="EMBL/GenBank/DDBJ databases">
        <title>Black Yeasts Isolated from many extreme environments.</title>
        <authorList>
            <person name="Coleine C."/>
            <person name="Stajich J.E."/>
            <person name="Selbmann L."/>
        </authorList>
    </citation>
    <scope>NUCLEOTIDE SEQUENCE [LARGE SCALE GENOMIC DNA]</scope>
    <source>
        <strain evidence="3 4">CCFEE 5935</strain>
    </source>
</reference>
<protein>
    <submittedName>
        <fullName evidence="3">Pre-rRNA processing</fullName>
    </submittedName>
</protein>
<dbReference type="InterPro" id="IPR030125">
    <property type="entry name" value="SPIN90/Ldb17"/>
</dbReference>
<dbReference type="RefSeq" id="XP_064661684.1">
    <property type="nucleotide sequence ID" value="XM_064800345.1"/>
</dbReference>
<dbReference type="EMBL" id="JAVRRT010000004">
    <property type="protein sequence ID" value="KAK5172966.1"/>
    <property type="molecule type" value="Genomic_DNA"/>
</dbReference>
<dbReference type="GeneID" id="89924435"/>
<dbReference type="AlphaFoldDB" id="A0AAV9PHC3"/>
<dbReference type="InterPro" id="IPR016024">
    <property type="entry name" value="ARM-type_fold"/>
</dbReference>